<dbReference type="GO" id="GO:0046872">
    <property type="term" value="F:metal ion binding"/>
    <property type="evidence" value="ECO:0007669"/>
    <property type="project" value="UniProtKB-KW"/>
</dbReference>
<evidence type="ECO:0000256" key="2">
    <source>
        <dbReference type="ARBA" id="ARBA00012360"/>
    </source>
</evidence>
<dbReference type="InterPro" id="IPR002051">
    <property type="entry name" value="Haem_Oase"/>
</dbReference>
<keyword evidence="8" id="KW-1133">Transmembrane helix</keyword>
<dbReference type="PANTHER" id="PTHR10720">
    <property type="entry name" value="HEME OXYGENASE"/>
    <property type="match status" value="1"/>
</dbReference>
<dbReference type="Pfam" id="PF01126">
    <property type="entry name" value="Heme_oxygenase"/>
    <property type="match status" value="1"/>
</dbReference>
<dbReference type="PRINTS" id="PR00088">
    <property type="entry name" value="HAEMOXYGNASE"/>
</dbReference>
<comment type="caution">
    <text evidence="9">The sequence shown here is derived from an EMBL/GenBank/DDBJ whole genome shotgun (WGS) entry which is preliminary data.</text>
</comment>
<gene>
    <name evidence="9" type="ORF">FB192DRAFT_1384378</name>
</gene>
<dbReference type="GO" id="GO:0042167">
    <property type="term" value="P:heme catabolic process"/>
    <property type="evidence" value="ECO:0007669"/>
    <property type="project" value="TreeGrafter"/>
</dbReference>
<evidence type="ECO:0000313" key="9">
    <source>
        <dbReference type="EMBL" id="KAF1801160.1"/>
    </source>
</evidence>
<proteinExistence type="inferred from homology"/>
<evidence type="ECO:0000256" key="7">
    <source>
        <dbReference type="ARBA" id="ARBA00048328"/>
    </source>
</evidence>
<keyword evidence="8" id="KW-0472">Membrane</keyword>
<keyword evidence="8" id="KW-0812">Transmembrane</keyword>
<dbReference type="InterPro" id="IPR018207">
    <property type="entry name" value="Haem_oxygenase_CS"/>
</dbReference>
<organism evidence="9 10">
    <name type="scientific">Mucor circinelloides f. lusitanicus</name>
    <name type="common">Mucor racemosus var. lusitanicus</name>
    <dbReference type="NCBI Taxonomy" id="29924"/>
    <lineage>
        <taxon>Eukaryota</taxon>
        <taxon>Fungi</taxon>
        <taxon>Fungi incertae sedis</taxon>
        <taxon>Mucoromycota</taxon>
        <taxon>Mucoromycotina</taxon>
        <taxon>Mucoromycetes</taxon>
        <taxon>Mucorales</taxon>
        <taxon>Mucorineae</taxon>
        <taxon>Mucoraceae</taxon>
        <taxon>Mucor</taxon>
    </lineage>
</organism>
<dbReference type="GO" id="GO:0004392">
    <property type="term" value="F:heme oxygenase (decyclizing) activity"/>
    <property type="evidence" value="ECO:0007669"/>
    <property type="project" value="UniProtKB-EC"/>
</dbReference>
<feature type="transmembrane region" description="Helical" evidence="8">
    <location>
        <begin position="411"/>
        <end position="432"/>
    </location>
</feature>
<comment type="similarity">
    <text evidence="1">Belongs to the heme oxygenase family.</text>
</comment>
<evidence type="ECO:0000256" key="8">
    <source>
        <dbReference type="SAM" id="Phobius"/>
    </source>
</evidence>
<dbReference type="EC" id="1.14.14.18" evidence="2"/>
<dbReference type="GO" id="GO:0006788">
    <property type="term" value="P:heme oxidation"/>
    <property type="evidence" value="ECO:0007669"/>
    <property type="project" value="InterPro"/>
</dbReference>
<evidence type="ECO:0000256" key="5">
    <source>
        <dbReference type="ARBA" id="ARBA00023002"/>
    </source>
</evidence>
<sequence length="440" mass="49830">MSETIMPPHPGLEGLTNIDELKHLCPAFSKGCPYAALEEVDSIAVSHGELSRCPAFKDGCPFSTKSEQEIVDLMKQIPKDHPTLNMPELPSCEEGIILVNQLNKFLDKSQLEALFDIKPKDTVEELKVEEPVEPEYLEDPQLASAMREGTKVVHRAAETSVFTKRFLKGDINADEYGRYINSLYFVYKYMEELLEQYKDHMVVSIIHFPHELNRRESLEKDLEFFYGQERVAELTNPDTMTPAVKQYVQALKDACDKSPALLIAHSYSRYLGDLSGGQILSKRLKKHVLHLDENDSSWDTTEGLNFYHFNNLGNQTDFKNFYRERLNAAKVDQQTRDLIVAEAVYSFELNIQLFDEIQELSEAGKLAPSIVQQQEAEEEVIVALKEEVIEIQVNQQDAVPVKPSRKTTSSATTWIAAATVGIAAIAIGATVYQRYYGNKK</sequence>
<dbReference type="CDD" id="cd19165">
    <property type="entry name" value="HemeO"/>
    <property type="match status" value="1"/>
</dbReference>
<keyword evidence="6" id="KW-0408">Iron</keyword>
<keyword evidence="5" id="KW-0560">Oxidoreductase</keyword>
<dbReference type="SUPFAM" id="SSF48613">
    <property type="entry name" value="Heme oxygenase-like"/>
    <property type="match status" value="1"/>
</dbReference>
<dbReference type="GO" id="GO:0020037">
    <property type="term" value="F:heme binding"/>
    <property type="evidence" value="ECO:0007669"/>
    <property type="project" value="TreeGrafter"/>
</dbReference>
<dbReference type="Gene3D" id="1.20.910.10">
    <property type="entry name" value="Heme oxygenase-like"/>
    <property type="match status" value="1"/>
</dbReference>
<evidence type="ECO:0000313" key="10">
    <source>
        <dbReference type="Proteomes" id="UP000469890"/>
    </source>
</evidence>
<evidence type="ECO:0000256" key="3">
    <source>
        <dbReference type="ARBA" id="ARBA00022617"/>
    </source>
</evidence>
<accession>A0A8H4BFF9</accession>
<keyword evidence="3" id="KW-0349">Heme</keyword>
<dbReference type="GO" id="GO:0006979">
    <property type="term" value="P:response to oxidative stress"/>
    <property type="evidence" value="ECO:0007669"/>
    <property type="project" value="TreeGrafter"/>
</dbReference>
<name>A0A8H4BFF9_MUCCL</name>
<keyword evidence="4" id="KW-0479">Metal-binding</keyword>
<protein>
    <recommendedName>
        <fullName evidence="2">heme oxygenase (biliverdin-producing)</fullName>
        <ecNumber evidence="2">1.14.14.18</ecNumber>
    </recommendedName>
</protein>
<evidence type="ECO:0000256" key="1">
    <source>
        <dbReference type="ARBA" id="ARBA00006134"/>
    </source>
</evidence>
<comment type="catalytic activity">
    <reaction evidence="7">
        <text>heme b + 3 reduced [NADPH--hemoprotein reductase] + 3 O2 = biliverdin IXalpha + CO + Fe(2+) + 3 oxidized [NADPH--hemoprotein reductase] + 3 H2O + H(+)</text>
        <dbReference type="Rhea" id="RHEA:21764"/>
        <dbReference type="Rhea" id="RHEA-COMP:11964"/>
        <dbReference type="Rhea" id="RHEA-COMP:11965"/>
        <dbReference type="ChEBI" id="CHEBI:15377"/>
        <dbReference type="ChEBI" id="CHEBI:15378"/>
        <dbReference type="ChEBI" id="CHEBI:15379"/>
        <dbReference type="ChEBI" id="CHEBI:17245"/>
        <dbReference type="ChEBI" id="CHEBI:29033"/>
        <dbReference type="ChEBI" id="CHEBI:57618"/>
        <dbReference type="ChEBI" id="CHEBI:57991"/>
        <dbReference type="ChEBI" id="CHEBI:58210"/>
        <dbReference type="ChEBI" id="CHEBI:60344"/>
        <dbReference type="EC" id="1.14.14.18"/>
    </reaction>
</comment>
<evidence type="ECO:0000256" key="6">
    <source>
        <dbReference type="ARBA" id="ARBA00023004"/>
    </source>
</evidence>
<dbReference type="InterPro" id="IPR016053">
    <property type="entry name" value="Haem_Oase-like"/>
</dbReference>
<dbReference type="EMBL" id="JAAECE010000005">
    <property type="protein sequence ID" value="KAF1801160.1"/>
    <property type="molecule type" value="Genomic_DNA"/>
</dbReference>
<dbReference type="PANTHER" id="PTHR10720:SF0">
    <property type="entry name" value="HEME OXYGENASE"/>
    <property type="match status" value="1"/>
</dbReference>
<evidence type="ECO:0000256" key="4">
    <source>
        <dbReference type="ARBA" id="ARBA00022723"/>
    </source>
</evidence>
<reference evidence="9 10" key="1">
    <citation type="submission" date="2019-09" db="EMBL/GenBank/DDBJ databases">
        <authorList>
            <consortium name="DOE Joint Genome Institute"/>
            <person name="Mondo S.J."/>
            <person name="Navarro-Mendoza M.I."/>
            <person name="Perez-Arques C."/>
            <person name="Panchal S."/>
            <person name="Nicolas F.E."/>
            <person name="Ganguly P."/>
            <person name="Pangilinan J."/>
            <person name="Grigoriev I."/>
            <person name="Heitman J."/>
            <person name="Sanya K."/>
            <person name="Garre V."/>
        </authorList>
    </citation>
    <scope>NUCLEOTIDE SEQUENCE [LARGE SCALE GENOMIC DNA]</scope>
    <source>
        <strain evidence="9 10">MU402</strain>
    </source>
</reference>
<dbReference type="InterPro" id="IPR016084">
    <property type="entry name" value="Haem_Oase-like_multi-hlx"/>
</dbReference>
<dbReference type="PROSITE" id="PS00593">
    <property type="entry name" value="HEME_OXYGENASE"/>
    <property type="match status" value="1"/>
</dbReference>
<dbReference type="Proteomes" id="UP000469890">
    <property type="component" value="Unassembled WGS sequence"/>
</dbReference>
<dbReference type="AlphaFoldDB" id="A0A8H4BFF9"/>